<evidence type="ECO:0000313" key="1">
    <source>
        <dbReference type="EMBL" id="CAG9316386.1"/>
    </source>
</evidence>
<name>A0AAU9IRL6_9CILI</name>
<gene>
    <name evidence="1" type="ORF">BSTOLATCC_MIC15817</name>
</gene>
<proteinExistence type="predicted"/>
<comment type="caution">
    <text evidence="1">The sequence shown here is derived from an EMBL/GenBank/DDBJ whole genome shotgun (WGS) entry which is preliminary data.</text>
</comment>
<dbReference type="AlphaFoldDB" id="A0AAU9IRL6"/>
<organism evidence="1 2">
    <name type="scientific">Blepharisma stoltei</name>
    <dbReference type="NCBI Taxonomy" id="1481888"/>
    <lineage>
        <taxon>Eukaryota</taxon>
        <taxon>Sar</taxon>
        <taxon>Alveolata</taxon>
        <taxon>Ciliophora</taxon>
        <taxon>Postciliodesmatophora</taxon>
        <taxon>Heterotrichea</taxon>
        <taxon>Heterotrichida</taxon>
        <taxon>Blepharismidae</taxon>
        <taxon>Blepharisma</taxon>
    </lineage>
</organism>
<dbReference type="EMBL" id="CAJZBQ010000015">
    <property type="protein sequence ID" value="CAG9316386.1"/>
    <property type="molecule type" value="Genomic_DNA"/>
</dbReference>
<reference evidence="1" key="1">
    <citation type="submission" date="2021-09" db="EMBL/GenBank/DDBJ databases">
        <authorList>
            <consortium name="AG Swart"/>
            <person name="Singh M."/>
            <person name="Singh A."/>
            <person name="Seah K."/>
            <person name="Emmerich C."/>
        </authorList>
    </citation>
    <scope>NUCLEOTIDE SEQUENCE</scope>
    <source>
        <strain evidence="1">ATCC30299</strain>
    </source>
</reference>
<evidence type="ECO:0000313" key="2">
    <source>
        <dbReference type="Proteomes" id="UP001162131"/>
    </source>
</evidence>
<protein>
    <submittedName>
        <fullName evidence="1">Uncharacterized protein</fullName>
    </submittedName>
</protein>
<sequence>MVIKVKKKNSCRKRKHDITAEEMGILEKELNKAWKTYEIPQCHQKLFWKKIGSLSKNEQALKIAKEIDSIEKEEAIIIELLATIERRELLLERLTEEDSKLYESTNEAEKWECTKLIKDIRNVTLDTIENILIWKESFGENSADFVWKNINYLEKIASDTNYLKFSNMSKYFDFQDNDPLFVNLMPENSFSFSTTYSFSQKKKTHRRNSYSVPIAFSLQSRVKAADNFLKSLISPKNIFKTEIEETVEYLRSAKQIEDEEDEIYETLFTEKLNISVTPENYIEIDVKEFSEEYVRRMIEREVDINIGIFIKESCNEIVNASLSLYSNNILNEIITGVLSEITPLVAKEAQVEVINSEYVDIRNLIITEAMEELLLSTCQSKALDLLAYFTEEFMLDSFRIDSYVKQSIKEEINQNQKIVVIVYDEVLNDFLNLDWLEELIEEEVVMMKIDDVRKTLPINIQKEIFIRDKKMIFAKVAELIYFDILNDYIGGVWTYGIVRSVFHKNPAETELSDSEIFPTNTKSLSIRNPRRYQTLINSPYSP</sequence>
<keyword evidence="2" id="KW-1185">Reference proteome</keyword>
<accession>A0AAU9IRL6</accession>
<dbReference type="Proteomes" id="UP001162131">
    <property type="component" value="Unassembled WGS sequence"/>
</dbReference>